<comment type="caution">
    <text evidence="1">The sequence shown here is derived from an EMBL/GenBank/DDBJ whole genome shotgun (WGS) entry which is preliminary data.</text>
</comment>
<sequence length="141" mass="15931">MAKGITPELARLELQLFAMSRAIFDGGVRGFMGFTQDEYGDTYVISIFTDELINPPYQFYISDSCENVIRNITKYLNVEYADNGSKPFSAKLNNFNLDCDKNGILFTNCNSQYHLKKRANIVEVAIYDDGNNYAEAPISPI</sequence>
<gene>
    <name evidence="1" type="ORF">DERYTH_LOCUS8035</name>
</gene>
<dbReference type="AlphaFoldDB" id="A0A9N9CRZ7"/>
<reference evidence="1" key="1">
    <citation type="submission" date="2021-06" db="EMBL/GenBank/DDBJ databases">
        <authorList>
            <person name="Kallberg Y."/>
            <person name="Tangrot J."/>
            <person name="Rosling A."/>
        </authorList>
    </citation>
    <scope>NUCLEOTIDE SEQUENCE</scope>
    <source>
        <strain evidence="1">MA453B</strain>
    </source>
</reference>
<protein>
    <submittedName>
        <fullName evidence="1">977_t:CDS:1</fullName>
    </submittedName>
</protein>
<accession>A0A9N9CRZ7</accession>
<proteinExistence type="predicted"/>
<dbReference type="OrthoDB" id="2305685at2759"/>
<dbReference type="Proteomes" id="UP000789405">
    <property type="component" value="Unassembled WGS sequence"/>
</dbReference>
<name>A0A9N9CRZ7_9GLOM</name>
<evidence type="ECO:0000313" key="2">
    <source>
        <dbReference type="Proteomes" id="UP000789405"/>
    </source>
</evidence>
<dbReference type="EMBL" id="CAJVPY010004057">
    <property type="protein sequence ID" value="CAG8608967.1"/>
    <property type="molecule type" value="Genomic_DNA"/>
</dbReference>
<keyword evidence="2" id="KW-1185">Reference proteome</keyword>
<evidence type="ECO:0000313" key="1">
    <source>
        <dbReference type="EMBL" id="CAG8608967.1"/>
    </source>
</evidence>
<organism evidence="1 2">
    <name type="scientific">Dentiscutata erythropus</name>
    <dbReference type="NCBI Taxonomy" id="1348616"/>
    <lineage>
        <taxon>Eukaryota</taxon>
        <taxon>Fungi</taxon>
        <taxon>Fungi incertae sedis</taxon>
        <taxon>Mucoromycota</taxon>
        <taxon>Glomeromycotina</taxon>
        <taxon>Glomeromycetes</taxon>
        <taxon>Diversisporales</taxon>
        <taxon>Gigasporaceae</taxon>
        <taxon>Dentiscutata</taxon>
    </lineage>
</organism>